<dbReference type="InterPro" id="IPR043502">
    <property type="entry name" value="DNA/RNA_pol_sf"/>
</dbReference>
<dbReference type="EMBL" id="LJOW01000661">
    <property type="protein sequence ID" value="OBQ33074.1"/>
    <property type="molecule type" value="Genomic_DNA"/>
</dbReference>
<name>A0A1B7W7H8_APHFL</name>
<evidence type="ECO:0000313" key="2">
    <source>
        <dbReference type="EMBL" id="OBQ33074.1"/>
    </source>
</evidence>
<sequence length="191" mass="21699">MKDVINDLEKNKILVKGDSPFTSPVFFVEKKSADGQSSPKGRLCYDYRKINDVVESKQYPLSSYNNFFNNAANYKIFSVVDICNAFLSIPLEEEAKKLLAITTPFGVYLPQRTPFGLKSSPSAFCYAISKVIGDLGYVSYYMDDLLIGAKDDTEMVLHLNEVFERLAKFNLKIRISKTKFWMKEVKVLGTI</sequence>
<dbReference type="InterPro" id="IPR043128">
    <property type="entry name" value="Rev_trsase/Diguanyl_cyclase"/>
</dbReference>
<evidence type="ECO:0000259" key="1">
    <source>
        <dbReference type="PROSITE" id="PS50878"/>
    </source>
</evidence>
<organism evidence="2 3">
    <name type="scientific">Aphanizomenon flos-aquae WA102</name>
    <dbReference type="NCBI Taxonomy" id="1710896"/>
    <lineage>
        <taxon>Bacteria</taxon>
        <taxon>Bacillati</taxon>
        <taxon>Cyanobacteriota</taxon>
        <taxon>Cyanophyceae</taxon>
        <taxon>Nostocales</taxon>
        <taxon>Aphanizomenonaceae</taxon>
        <taxon>Aphanizomenon</taxon>
    </lineage>
</organism>
<dbReference type="SUPFAM" id="SSF56672">
    <property type="entry name" value="DNA/RNA polymerases"/>
    <property type="match status" value="1"/>
</dbReference>
<feature type="non-terminal residue" evidence="2">
    <location>
        <position position="191"/>
    </location>
</feature>
<dbReference type="PANTHER" id="PTHR33064:SF37">
    <property type="entry name" value="RIBONUCLEASE H"/>
    <property type="match status" value="1"/>
</dbReference>
<dbReference type="Proteomes" id="UP000092093">
    <property type="component" value="Unassembled WGS sequence"/>
</dbReference>
<accession>A0A1B7W7H8</accession>
<dbReference type="Pfam" id="PF00078">
    <property type="entry name" value="RVT_1"/>
    <property type="match status" value="1"/>
</dbReference>
<evidence type="ECO:0000313" key="3">
    <source>
        <dbReference type="Proteomes" id="UP000092093"/>
    </source>
</evidence>
<dbReference type="CDD" id="cd01647">
    <property type="entry name" value="RT_LTR"/>
    <property type="match status" value="1"/>
</dbReference>
<feature type="domain" description="Reverse transcriptase" evidence="1">
    <location>
        <begin position="9"/>
        <end position="191"/>
    </location>
</feature>
<reference evidence="2 3" key="1">
    <citation type="submission" date="2015-09" db="EMBL/GenBank/DDBJ databases">
        <title>Aphanizomenon flos-aquae WA102.</title>
        <authorList>
            <person name="Driscoll C."/>
        </authorList>
    </citation>
    <scope>NUCLEOTIDE SEQUENCE [LARGE SCALE GENOMIC DNA]</scope>
    <source>
        <strain evidence="2">WA102</strain>
    </source>
</reference>
<dbReference type="PANTHER" id="PTHR33064">
    <property type="entry name" value="POL PROTEIN"/>
    <property type="match status" value="1"/>
</dbReference>
<proteinExistence type="predicted"/>
<gene>
    <name evidence="2" type="ORF">AN484_27465</name>
</gene>
<comment type="caution">
    <text evidence="2">The sequence shown here is derived from an EMBL/GenBank/DDBJ whole genome shotgun (WGS) entry which is preliminary data.</text>
</comment>
<dbReference type="AlphaFoldDB" id="A0A1B7W7H8"/>
<protein>
    <recommendedName>
        <fullName evidence="1">Reverse transcriptase domain-containing protein</fullName>
    </recommendedName>
</protein>
<dbReference type="Gene3D" id="3.10.10.10">
    <property type="entry name" value="HIV Type 1 Reverse Transcriptase, subunit A, domain 1"/>
    <property type="match status" value="1"/>
</dbReference>
<dbReference type="PROSITE" id="PS50878">
    <property type="entry name" value="RT_POL"/>
    <property type="match status" value="1"/>
</dbReference>
<dbReference type="InterPro" id="IPR051320">
    <property type="entry name" value="Viral_Replic_Matur_Polypro"/>
</dbReference>
<dbReference type="Gene3D" id="3.30.70.270">
    <property type="match status" value="1"/>
</dbReference>
<dbReference type="InterPro" id="IPR000477">
    <property type="entry name" value="RT_dom"/>
</dbReference>